<proteinExistence type="predicted"/>
<sequence length="178" mass="20064">MCKVVTIVKDVSNVILESAKRKSMYMDIALEPCDNAESPKVKRLLPLCPTRWAVKVKSLSRFRENCERVHVTIEEFLATPGTVADGRRAALIGFSKRMKKFETVFFLTAAINVFGPCEQLARALQSPQYSAAGAKKAVEILEKTLSDLRMQYSFDKILKEAECCKEAISLKCRTHSRE</sequence>
<dbReference type="EMBL" id="CM023477">
    <property type="protein sequence ID" value="KAH7937227.1"/>
    <property type="molecule type" value="Genomic_DNA"/>
</dbReference>
<protein>
    <submittedName>
        <fullName evidence="1">Uncharacterized protein</fullName>
    </submittedName>
</protein>
<organism evidence="1 2">
    <name type="scientific">Dermacentor silvarum</name>
    <name type="common">Tick</name>
    <dbReference type="NCBI Taxonomy" id="543639"/>
    <lineage>
        <taxon>Eukaryota</taxon>
        <taxon>Metazoa</taxon>
        <taxon>Ecdysozoa</taxon>
        <taxon>Arthropoda</taxon>
        <taxon>Chelicerata</taxon>
        <taxon>Arachnida</taxon>
        <taxon>Acari</taxon>
        <taxon>Parasitiformes</taxon>
        <taxon>Ixodida</taxon>
        <taxon>Ixodoidea</taxon>
        <taxon>Ixodidae</taxon>
        <taxon>Rhipicephalinae</taxon>
        <taxon>Dermacentor</taxon>
    </lineage>
</organism>
<dbReference type="Proteomes" id="UP000821865">
    <property type="component" value="Chromosome 8"/>
</dbReference>
<name>A0ACB8C8K7_DERSI</name>
<accession>A0ACB8C8K7</accession>
<keyword evidence="2" id="KW-1185">Reference proteome</keyword>
<comment type="caution">
    <text evidence="1">The sequence shown here is derived from an EMBL/GenBank/DDBJ whole genome shotgun (WGS) entry which is preliminary data.</text>
</comment>
<evidence type="ECO:0000313" key="1">
    <source>
        <dbReference type="EMBL" id="KAH7937227.1"/>
    </source>
</evidence>
<gene>
    <name evidence="1" type="ORF">HPB49_009229</name>
</gene>
<reference evidence="1" key="1">
    <citation type="submission" date="2020-05" db="EMBL/GenBank/DDBJ databases">
        <title>Large-scale comparative analyses of tick genomes elucidate their genetic diversity and vector capacities.</title>
        <authorList>
            <person name="Jia N."/>
            <person name="Wang J."/>
            <person name="Shi W."/>
            <person name="Du L."/>
            <person name="Sun Y."/>
            <person name="Zhan W."/>
            <person name="Jiang J."/>
            <person name="Wang Q."/>
            <person name="Zhang B."/>
            <person name="Ji P."/>
            <person name="Sakyi L.B."/>
            <person name="Cui X."/>
            <person name="Yuan T."/>
            <person name="Jiang B."/>
            <person name="Yang W."/>
            <person name="Lam T.T.-Y."/>
            <person name="Chang Q."/>
            <person name="Ding S."/>
            <person name="Wang X."/>
            <person name="Zhu J."/>
            <person name="Ruan X."/>
            <person name="Zhao L."/>
            <person name="Wei J."/>
            <person name="Que T."/>
            <person name="Du C."/>
            <person name="Cheng J."/>
            <person name="Dai P."/>
            <person name="Han X."/>
            <person name="Huang E."/>
            <person name="Gao Y."/>
            <person name="Liu J."/>
            <person name="Shao H."/>
            <person name="Ye R."/>
            <person name="Li L."/>
            <person name="Wei W."/>
            <person name="Wang X."/>
            <person name="Wang C."/>
            <person name="Yang T."/>
            <person name="Huo Q."/>
            <person name="Li W."/>
            <person name="Guo W."/>
            <person name="Chen H."/>
            <person name="Zhou L."/>
            <person name="Ni X."/>
            <person name="Tian J."/>
            <person name="Zhou Y."/>
            <person name="Sheng Y."/>
            <person name="Liu T."/>
            <person name="Pan Y."/>
            <person name="Xia L."/>
            <person name="Li J."/>
            <person name="Zhao F."/>
            <person name="Cao W."/>
        </authorList>
    </citation>
    <scope>NUCLEOTIDE SEQUENCE</scope>
    <source>
        <strain evidence="1">Dsil-2018</strain>
    </source>
</reference>
<evidence type="ECO:0000313" key="2">
    <source>
        <dbReference type="Proteomes" id="UP000821865"/>
    </source>
</evidence>